<evidence type="ECO:0000256" key="13">
    <source>
        <dbReference type="ARBA" id="ARBA00023049"/>
    </source>
</evidence>
<feature type="transmembrane region" description="Helical" evidence="17">
    <location>
        <begin position="107"/>
        <end position="124"/>
    </location>
</feature>
<dbReference type="InterPro" id="IPR005877">
    <property type="entry name" value="YSIRK_signal_dom"/>
</dbReference>
<dbReference type="InterPro" id="IPR008006">
    <property type="entry name" value="Peptidase_M26_N_dom"/>
</dbReference>
<dbReference type="SMART" id="SM01208">
    <property type="entry name" value="G5"/>
    <property type="match status" value="1"/>
</dbReference>
<feature type="transmembrane region" description="Helical" evidence="17">
    <location>
        <begin position="21"/>
        <end position="43"/>
    </location>
</feature>
<evidence type="ECO:0000256" key="12">
    <source>
        <dbReference type="ARBA" id="ARBA00022989"/>
    </source>
</evidence>
<accession>A0AAW3H4D1</accession>
<evidence type="ECO:0000256" key="11">
    <source>
        <dbReference type="ARBA" id="ARBA00022833"/>
    </source>
</evidence>
<feature type="domain" description="G5" evidence="18">
    <location>
        <begin position="478"/>
        <end position="559"/>
    </location>
</feature>
<dbReference type="GO" id="GO:0008270">
    <property type="term" value="F:zinc ion binding"/>
    <property type="evidence" value="ECO:0007669"/>
    <property type="project" value="InterPro"/>
</dbReference>
<dbReference type="Gene3D" id="2.20.230.10">
    <property type="entry name" value="Resuscitation-promoting factor rpfb"/>
    <property type="match status" value="1"/>
</dbReference>
<dbReference type="RefSeq" id="WP_045505646.1">
    <property type="nucleotide sequence ID" value="NZ_JYGL01000002.1"/>
</dbReference>
<keyword evidence="5" id="KW-0964">Secreted</keyword>
<evidence type="ECO:0000313" key="19">
    <source>
        <dbReference type="EMBL" id="KJQ56624.1"/>
    </source>
</evidence>
<keyword evidence="7 17" id="KW-0812">Transmembrane</keyword>
<comment type="similarity">
    <text evidence="3">Belongs to the peptidase M26 family.</text>
</comment>
<evidence type="ECO:0000313" key="20">
    <source>
        <dbReference type="Proteomes" id="UP000033658"/>
    </source>
</evidence>
<feature type="compositionally biased region" description="Polar residues" evidence="16">
    <location>
        <begin position="243"/>
        <end position="263"/>
    </location>
</feature>
<name>A0AAW3H4D1_STRGN</name>
<dbReference type="Pfam" id="PF05342">
    <property type="entry name" value="Peptidase_M26_N"/>
    <property type="match status" value="1"/>
</dbReference>
<feature type="region of interest" description="Disordered" evidence="16">
    <location>
        <begin position="214"/>
        <end position="430"/>
    </location>
</feature>
<keyword evidence="11" id="KW-0862">Zinc</keyword>
<keyword evidence="15 17" id="KW-0472">Membrane</keyword>
<comment type="caution">
    <text evidence="19">The sequence shown here is derived from an EMBL/GenBank/DDBJ whole genome shotgun (WGS) entry which is preliminary data.</text>
</comment>
<evidence type="ECO:0000256" key="2">
    <source>
        <dbReference type="ARBA" id="ARBA00004141"/>
    </source>
</evidence>
<evidence type="ECO:0000256" key="14">
    <source>
        <dbReference type="ARBA" id="ARBA00023088"/>
    </source>
</evidence>
<keyword evidence="4" id="KW-0134">Cell wall</keyword>
<dbReference type="InterPro" id="IPR011505">
    <property type="entry name" value="Peptidase_M26_C_dom"/>
</dbReference>
<reference evidence="19 20" key="1">
    <citation type="submission" date="2015-02" db="EMBL/GenBank/DDBJ databases">
        <title>Evolution of amylase-binding proteins of oral streptococcal species.</title>
        <authorList>
            <person name="Haase E.M."/>
        </authorList>
    </citation>
    <scope>NUCLEOTIDE SEQUENCE [LARGE SCALE GENOMIC DNA]</scope>
    <source>
        <strain evidence="19 20">G9B</strain>
    </source>
</reference>
<keyword evidence="10" id="KW-0378">Hydrolase</keyword>
<dbReference type="Gene3D" id="2.160.20.110">
    <property type="match status" value="1"/>
</dbReference>
<keyword evidence="8" id="KW-0479">Metal-binding</keyword>
<comment type="cofactor">
    <cofactor evidence="1">
        <name>Zn(2+)</name>
        <dbReference type="ChEBI" id="CHEBI:29105"/>
    </cofactor>
</comment>
<feature type="transmembrane region" description="Helical" evidence="17">
    <location>
        <begin position="131"/>
        <end position="151"/>
    </location>
</feature>
<dbReference type="PROSITE" id="PS51109">
    <property type="entry name" value="G5"/>
    <property type="match status" value="1"/>
</dbReference>
<evidence type="ECO:0000256" key="6">
    <source>
        <dbReference type="ARBA" id="ARBA00022670"/>
    </source>
</evidence>
<evidence type="ECO:0000256" key="16">
    <source>
        <dbReference type="SAM" id="MobiDB-lite"/>
    </source>
</evidence>
<dbReference type="Pfam" id="PF00746">
    <property type="entry name" value="Gram_pos_anchor"/>
    <property type="match status" value="1"/>
</dbReference>
<evidence type="ECO:0000256" key="4">
    <source>
        <dbReference type="ARBA" id="ARBA00022512"/>
    </source>
</evidence>
<dbReference type="Pfam" id="PF07501">
    <property type="entry name" value="G5"/>
    <property type="match status" value="1"/>
</dbReference>
<dbReference type="NCBIfam" id="TIGR01167">
    <property type="entry name" value="LPXTG_anchor"/>
    <property type="match status" value="1"/>
</dbReference>
<dbReference type="GO" id="GO:0006508">
    <property type="term" value="P:proteolysis"/>
    <property type="evidence" value="ECO:0007669"/>
    <property type="project" value="UniProtKB-KW"/>
</dbReference>
<dbReference type="Pfam" id="PF04650">
    <property type="entry name" value="YSIRK_signal"/>
    <property type="match status" value="1"/>
</dbReference>
<evidence type="ECO:0000259" key="18">
    <source>
        <dbReference type="PROSITE" id="PS51109"/>
    </source>
</evidence>
<dbReference type="GO" id="GO:0005576">
    <property type="term" value="C:extracellular region"/>
    <property type="evidence" value="ECO:0007669"/>
    <property type="project" value="InterPro"/>
</dbReference>
<evidence type="ECO:0000256" key="8">
    <source>
        <dbReference type="ARBA" id="ARBA00022723"/>
    </source>
</evidence>
<keyword evidence="9" id="KW-0732">Signal</keyword>
<dbReference type="Proteomes" id="UP000033658">
    <property type="component" value="Unassembled WGS sequence"/>
</dbReference>
<dbReference type="EMBL" id="JYGL01000002">
    <property type="protein sequence ID" value="KJQ56624.1"/>
    <property type="molecule type" value="Genomic_DNA"/>
</dbReference>
<evidence type="ECO:0000256" key="1">
    <source>
        <dbReference type="ARBA" id="ARBA00001947"/>
    </source>
</evidence>
<keyword evidence="13 19" id="KW-0482">Metalloprotease</keyword>
<protein>
    <submittedName>
        <fullName evidence="19">Zinc metalloprotease</fullName>
    </submittedName>
</protein>
<evidence type="ECO:0000256" key="10">
    <source>
        <dbReference type="ARBA" id="ARBA00022801"/>
    </source>
</evidence>
<gene>
    <name evidence="19" type="primary">zmpB</name>
    <name evidence="19" type="ORF">TZ86_01960</name>
</gene>
<evidence type="ECO:0000256" key="17">
    <source>
        <dbReference type="SAM" id="Phobius"/>
    </source>
</evidence>
<keyword evidence="12 17" id="KW-1133">Transmembrane helix</keyword>
<evidence type="ECO:0000256" key="5">
    <source>
        <dbReference type="ARBA" id="ARBA00022525"/>
    </source>
</evidence>
<dbReference type="InterPro" id="IPR019931">
    <property type="entry name" value="LPXTG_anchor"/>
</dbReference>
<comment type="subcellular location">
    <subcellularLocation>
        <location evidence="2">Membrane</location>
        <topology evidence="2">Multi-pass membrane protein</topology>
    </subcellularLocation>
</comment>
<feature type="compositionally biased region" description="Basic and acidic residues" evidence="16">
    <location>
        <begin position="265"/>
        <end position="275"/>
    </location>
</feature>
<feature type="compositionally biased region" description="Polar residues" evidence="16">
    <location>
        <begin position="276"/>
        <end position="288"/>
    </location>
</feature>
<proteinExistence type="inferred from homology"/>
<keyword evidence="6" id="KW-0645">Protease</keyword>
<dbReference type="NCBIfam" id="TIGR01168">
    <property type="entry name" value="YSIRK_signal"/>
    <property type="match status" value="1"/>
</dbReference>
<evidence type="ECO:0000256" key="9">
    <source>
        <dbReference type="ARBA" id="ARBA00022729"/>
    </source>
</evidence>
<evidence type="ECO:0000256" key="7">
    <source>
        <dbReference type="ARBA" id="ARBA00022692"/>
    </source>
</evidence>
<dbReference type="InterPro" id="IPR011098">
    <property type="entry name" value="G5_dom"/>
</dbReference>
<sequence length="1980" mass="217853">MKDFRKVQEKIQKFSIRKLSVGVGSVAIAALIFGSFLTSPAVAADEVGKTGQAHYTYVEEQELTEQEKELIKHELPSDLQSGENYYLIYRKQGKPTVLPQTGNNGQPLLGIIAGTAILAVLVFSRKKAGKLVGVLLIGAFGQSLLLSPQVFALENKELASYNRQVPISSGVSEADLAIEGYDYIGYFTASDLRALTGTSPASLTEEISLKDQLAVPENLKSGRDARGQEKQTELMEEEKPDQDISSQVGSISDSTPNPSSQGLHPNKETSKEENKTNPNQSEKNSSSKGEPEVQPEKPAYTEPIGTAGDTAPVEPALPAYTGSVNGEPEVQPEKPAYTGPVETAGDTAPVEPALPAYTGSVNGEPEVQPEKPAYTGPVGTAGDTAPVEPALPAYTGSVNGEPEVQPEKPDYTGPVGTAGDTAPVEPALPAYTGSVNGEPEVQPEKPAYTEPIGTAGDTAPVEPALPEYTGGVNGESTVQAELPSLHTEVKLETIEPKVVHKTDDSKYLGEETTVEGTPGQKEIVTSYEVLDGKRISEPQTTERILHEAVDTVVTRGTKTRVNKEELSKQLALAETVDPAVYTNQSYQQLQAIKNMAESVYQTSSSQDEVDAGVNQLKQALADLLALKTAPTLTVSAVKKDELQKSAQIQYQLTDRDQAFTSAHVRLKKDGQLIAEQNLATGQLTASFSGLDYYTPYDIETTLSYDLGNGSESKELARETVQLDLKKVELKSITNVALMKVENGQTKLMPTLAEKPANLDQYYLHFTSDQFKDTVLPVTSIEEVVVDNQPVFKIKAQLPDLLQRSATGLQNSFDFYLEKAKKREGNVYYDFQDLLDGIKENPSGTFILGRSISAKLIDKPANSKSYLPGEFKGQLIGGQNGERHAILDLAHPLFDTITGGTVKDIDFKRVNMVYPDSQAGDTIATIAARLKNKGVIENVNVQGYLEGRDHIAGLVNNIEGQSRVENVSFKGQIKSKGGNSVTGGIAGTNAMSLVKRAYVEADIWVKSGQNAGMLVAQNFTDYSGSGWGNWGKLMQSVAKGKLEDAGSRNAAGIAASIWPYGTINDTVSYATVVNGKELFSSDNEITDAWMGQKLQNLFGVQGHSSGTKIGKDAKFRRLTEAEAEQKVKSYRITALEETSANEVTTEKLNAAILRTSTYQDKPGYKAENEQLYQNLERFMPFYNQEFLIHEANKLVDAGKAGDLLTKKVLSVQALKGNQFVAGGTDADKILVHFADGSKTIYNLQNQAQFEQTALPEYQIVELGTVYTPNHSTAVKEDLLTQLTESLKSFELYSDEVYRSVGLPNDNDRVNKVKRLFLDESLAEVKANLQDMLGKLLANEWTRFHADNPAANEALKAKIEENKTAIMLGLTYLNRYYDLKFGDYNLKELVLFKPDFYGEKVPLLDRLIKIGRSTENQLKGADNVNMFARQLKAESKSSDLVAYLDYNRRLLTNFADMDSWFKDATRGFIQFEERQSEIEEIKSAKYRVFDNLNSEYFSNYILPLLTLKNTRLAILSNYSTMAFVNRDKRRSWSDERFNARIKEVATQHRNHVDTWYKMLSDDIKSRMVKQNVTAVWDGFDVEGRGWINVNGDDNKGNPYAPSREFFNLVGGRAGGWYKSNGYGAHAAGSIRVNFEAFDLLTEYGVSVFTHELTHVNDGYIYLGGHGRRQGIGPEGYAQGLLQSPVPGQPGWGALGLNMAFDRPNDGSLIFNSSPSLFKNRADIDHYMKGYNDTLMLLDYLEGQAVVDKGNAAAAKWFKKVEPKIVDARTQYDVVRELTAEEKAAMSVSSVNDLVDQGLLSNRAVDNRTYNPADYDSSYIAIDFMTGIYGGGQNNTGAPGALMFKHNTFRIWGYYGYEKGFISYASNKHRKTANEQGVTGLSDNFIIKQISEGEFETMEAFKKAYFRKVVDKAQNSGIKPVTVNGKVYSTFEELKAGFAEAVDKDLKKSRVDERATKDFKYAVFTQLLKNTNSFMDENSIWGS</sequence>
<dbReference type="GO" id="GO:0004222">
    <property type="term" value="F:metalloendopeptidase activity"/>
    <property type="evidence" value="ECO:0007669"/>
    <property type="project" value="InterPro"/>
</dbReference>
<evidence type="ECO:0000256" key="3">
    <source>
        <dbReference type="ARBA" id="ARBA00005425"/>
    </source>
</evidence>
<dbReference type="Pfam" id="PF07580">
    <property type="entry name" value="Peptidase_M26_C"/>
    <property type="match status" value="1"/>
</dbReference>
<dbReference type="GO" id="GO:0016020">
    <property type="term" value="C:membrane"/>
    <property type="evidence" value="ECO:0007669"/>
    <property type="project" value="UniProtKB-SubCell"/>
</dbReference>
<evidence type="ECO:0000256" key="15">
    <source>
        <dbReference type="ARBA" id="ARBA00023136"/>
    </source>
</evidence>
<organism evidence="19 20">
    <name type="scientific">Streptococcus gordonii</name>
    <dbReference type="NCBI Taxonomy" id="1302"/>
    <lineage>
        <taxon>Bacteria</taxon>
        <taxon>Bacillati</taxon>
        <taxon>Bacillota</taxon>
        <taxon>Bacilli</taxon>
        <taxon>Lactobacillales</taxon>
        <taxon>Streptococcaceae</taxon>
        <taxon>Streptococcus</taxon>
    </lineage>
</organism>
<keyword evidence="14" id="KW-0572">Peptidoglycan-anchor</keyword>
<feature type="compositionally biased region" description="Basic and acidic residues" evidence="16">
    <location>
        <begin position="220"/>
        <end position="233"/>
    </location>
</feature>